<gene>
    <name evidence="1" type="ORF">PFISCL1PPCAC_131</name>
</gene>
<dbReference type="SUPFAM" id="SSF57501">
    <property type="entry name" value="Cystine-knot cytokines"/>
    <property type="match status" value="1"/>
</dbReference>
<dbReference type="Gene3D" id="2.10.90.10">
    <property type="entry name" value="Cystine-knot cytokines"/>
    <property type="match status" value="1"/>
</dbReference>
<feature type="non-terminal residue" evidence="1">
    <location>
        <position position="1"/>
    </location>
</feature>
<dbReference type="InterPro" id="IPR029034">
    <property type="entry name" value="Cystine-knot_cytokine"/>
</dbReference>
<proteinExistence type="predicted"/>
<protein>
    <submittedName>
        <fullName evidence="1">Uncharacterized protein</fullName>
    </submittedName>
</protein>
<dbReference type="AlphaFoldDB" id="A0AAV5UR85"/>
<keyword evidence="2" id="KW-1185">Reference proteome</keyword>
<evidence type="ECO:0000313" key="2">
    <source>
        <dbReference type="Proteomes" id="UP001432322"/>
    </source>
</evidence>
<sequence>IAAPTEGGGGCELKRIKMPQLGMRQLDSAGKACKVDIALPVCKGYCKTSEEGTHRFPHSRHNSSVCAPKVEKMERIKLTNCEEGFDSAYAWIEIPMV</sequence>
<organism evidence="1 2">
    <name type="scientific">Pristionchus fissidentatus</name>
    <dbReference type="NCBI Taxonomy" id="1538716"/>
    <lineage>
        <taxon>Eukaryota</taxon>
        <taxon>Metazoa</taxon>
        <taxon>Ecdysozoa</taxon>
        <taxon>Nematoda</taxon>
        <taxon>Chromadorea</taxon>
        <taxon>Rhabditida</taxon>
        <taxon>Rhabditina</taxon>
        <taxon>Diplogasteromorpha</taxon>
        <taxon>Diplogasteroidea</taxon>
        <taxon>Neodiplogasteridae</taxon>
        <taxon>Pristionchus</taxon>
    </lineage>
</organism>
<reference evidence="1" key="1">
    <citation type="submission" date="2023-10" db="EMBL/GenBank/DDBJ databases">
        <title>Genome assembly of Pristionchus species.</title>
        <authorList>
            <person name="Yoshida K."/>
            <person name="Sommer R.J."/>
        </authorList>
    </citation>
    <scope>NUCLEOTIDE SEQUENCE</scope>
    <source>
        <strain evidence="1">RS5133</strain>
    </source>
</reference>
<name>A0AAV5UR85_9BILA</name>
<accession>A0AAV5UR85</accession>
<dbReference type="EMBL" id="BTSY01000001">
    <property type="protein sequence ID" value="GMT08834.1"/>
    <property type="molecule type" value="Genomic_DNA"/>
</dbReference>
<comment type="caution">
    <text evidence="1">The sequence shown here is derived from an EMBL/GenBank/DDBJ whole genome shotgun (WGS) entry which is preliminary data.</text>
</comment>
<dbReference type="Proteomes" id="UP001432322">
    <property type="component" value="Unassembled WGS sequence"/>
</dbReference>
<evidence type="ECO:0000313" key="1">
    <source>
        <dbReference type="EMBL" id="GMT08834.1"/>
    </source>
</evidence>
<feature type="non-terminal residue" evidence="1">
    <location>
        <position position="97"/>
    </location>
</feature>